<feature type="transmembrane region" description="Helical" evidence="8">
    <location>
        <begin position="106"/>
        <end position="129"/>
    </location>
</feature>
<keyword evidence="5 8" id="KW-0406">Ion transport</keyword>
<organism evidence="9 10">
    <name type="scientific">Wenzhouxiangella sediminis</name>
    <dbReference type="NCBI Taxonomy" id="1792836"/>
    <lineage>
        <taxon>Bacteria</taxon>
        <taxon>Pseudomonadati</taxon>
        <taxon>Pseudomonadota</taxon>
        <taxon>Gammaproteobacteria</taxon>
        <taxon>Chromatiales</taxon>
        <taxon>Wenzhouxiangellaceae</taxon>
        <taxon>Wenzhouxiangella</taxon>
    </lineage>
</organism>
<comment type="caution">
    <text evidence="9">The sequence shown here is derived from an EMBL/GenBank/DDBJ whole genome shotgun (WGS) entry which is preliminary data.</text>
</comment>
<keyword evidence="3 8" id="KW-0812">Transmembrane</keyword>
<accession>A0A3E1KBT1</accession>
<reference evidence="9 10" key="1">
    <citation type="submission" date="2018-08" db="EMBL/GenBank/DDBJ databases">
        <title>Wenzhouxiangella salilacus sp. nov., a novel bacterium isolated from a saline lake in Xinjiang Province, China.</title>
        <authorList>
            <person name="Han S."/>
        </authorList>
    </citation>
    <scope>NUCLEOTIDE SEQUENCE [LARGE SCALE GENOMIC DNA]</scope>
    <source>
        <strain evidence="9 10">XDB06</strain>
    </source>
</reference>
<keyword evidence="10" id="KW-1185">Reference proteome</keyword>
<evidence type="ECO:0000256" key="3">
    <source>
        <dbReference type="ARBA" id="ARBA00022692"/>
    </source>
</evidence>
<evidence type="ECO:0000256" key="4">
    <source>
        <dbReference type="ARBA" id="ARBA00022989"/>
    </source>
</evidence>
<evidence type="ECO:0000313" key="10">
    <source>
        <dbReference type="Proteomes" id="UP000260351"/>
    </source>
</evidence>
<feature type="transmembrane region" description="Helical" evidence="8">
    <location>
        <begin position="166"/>
        <end position="183"/>
    </location>
</feature>
<dbReference type="PANTHER" id="PTHR35529">
    <property type="entry name" value="MANGANESE EFFLUX PUMP MNTP-RELATED"/>
    <property type="match status" value="1"/>
</dbReference>
<proteinExistence type="inferred from homology"/>
<evidence type="ECO:0000256" key="7">
    <source>
        <dbReference type="ARBA" id="ARBA00023211"/>
    </source>
</evidence>
<dbReference type="PANTHER" id="PTHR35529:SF1">
    <property type="entry name" value="MANGANESE EFFLUX PUMP MNTP-RELATED"/>
    <property type="match status" value="1"/>
</dbReference>
<protein>
    <recommendedName>
        <fullName evidence="8">Putative manganese efflux pump MntP</fullName>
    </recommendedName>
</protein>
<evidence type="ECO:0000313" key="9">
    <source>
        <dbReference type="EMBL" id="RFF32137.1"/>
    </source>
</evidence>
<dbReference type="GO" id="GO:0005384">
    <property type="term" value="F:manganese ion transmembrane transporter activity"/>
    <property type="evidence" value="ECO:0007669"/>
    <property type="project" value="UniProtKB-UniRule"/>
</dbReference>
<comment type="function">
    <text evidence="8">Probably functions as a manganese efflux pump.</text>
</comment>
<evidence type="ECO:0000256" key="8">
    <source>
        <dbReference type="HAMAP-Rule" id="MF_01521"/>
    </source>
</evidence>
<dbReference type="HAMAP" id="MF_01521">
    <property type="entry name" value="MntP_pump"/>
    <property type="match status" value="1"/>
</dbReference>
<keyword evidence="7 8" id="KW-0464">Manganese</keyword>
<dbReference type="Pfam" id="PF02659">
    <property type="entry name" value="Mntp"/>
    <property type="match status" value="1"/>
</dbReference>
<dbReference type="InterPro" id="IPR003810">
    <property type="entry name" value="Mntp/YtaF"/>
</dbReference>
<keyword evidence="1 8" id="KW-0813">Transport</keyword>
<evidence type="ECO:0000256" key="5">
    <source>
        <dbReference type="ARBA" id="ARBA00023065"/>
    </source>
</evidence>
<dbReference type="Proteomes" id="UP000260351">
    <property type="component" value="Unassembled WGS sequence"/>
</dbReference>
<evidence type="ECO:0000256" key="2">
    <source>
        <dbReference type="ARBA" id="ARBA00022475"/>
    </source>
</evidence>
<keyword evidence="2 8" id="KW-1003">Cell membrane</keyword>
<sequence length="188" mass="18548">MFSGALIGLTAVGLSGDAFAASLARGAGSRSGNLARALRNGAIFGTAEGAMCLLGWLLAAGLSGLVTALDHWVAVILLGFIGGKMIVESFAEGPAETGRAAGESRLAMTCLTALATSVDSAVIGVAMNFSGVEAGVALLIGGVSAVLSTLGFLLGPIAGQLLGRRAELVGGLVLIAIGVSIWTDHVLA</sequence>
<dbReference type="InterPro" id="IPR022929">
    <property type="entry name" value="Put_MntP"/>
</dbReference>
<comment type="similarity">
    <text evidence="8">Belongs to the MntP (TC 9.B.29) family.</text>
</comment>
<evidence type="ECO:0000256" key="1">
    <source>
        <dbReference type="ARBA" id="ARBA00022448"/>
    </source>
</evidence>
<gene>
    <name evidence="8" type="primary">mntP</name>
    <name evidence="9" type="ORF">DZC52_02495</name>
</gene>
<keyword evidence="4 8" id="KW-1133">Transmembrane helix</keyword>
<dbReference type="AlphaFoldDB" id="A0A3E1KBT1"/>
<comment type="subcellular location">
    <subcellularLocation>
        <location evidence="8">Cell membrane</location>
        <topology evidence="8">Multi-pass membrane protein</topology>
    </subcellularLocation>
</comment>
<name>A0A3E1KBT1_9GAMM</name>
<comment type="caution">
    <text evidence="8">Lacks conserved residue(s) required for the propagation of feature annotation.</text>
</comment>
<evidence type="ECO:0000256" key="6">
    <source>
        <dbReference type="ARBA" id="ARBA00023136"/>
    </source>
</evidence>
<dbReference type="OrthoDB" id="9811590at2"/>
<keyword evidence="6 8" id="KW-0472">Membrane</keyword>
<feature type="transmembrane region" description="Helical" evidence="8">
    <location>
        <begin position="135"/>
        <end position="154"/>
    </location>
</feature>
<dbReference type="GO" id="GO:0005886">
    <property type="term" value="C:plasma membrane"/>
    <property type="evidence" value="ECO:0007669"/>
    <property type="project" value="UniProtKB-SubCell"/>
</dbReference>
<dbReference type="EMBL" id="QUZK01000013">
    <property type="protein sequence ID" value="RFF32137.1"/>
    <property type="molecule type" value="Genomic_DNA"/>
</dbReference>